<evidence type="ECO:0000313" key="7">
    <source>
        <dbReference type="Proteomes" id="UP000054524"/>
    </source>
</evidence>
<keyword evidence="3" id="KW-0472">Membrane</keyword>
<accession>A0A086J5M1</accession>
<dbReference type="PANTHER" id="PTHR16517:SF7">
    <property type="entry name" value="PROTEIN KING TUBBY"/>
    <property type="match status" value="1"/>
</dbReference>
<evidence type="ECO:0000313" key="5">
    <source>
        <dbReference type="EMBL" id="EHY64505.1"/>
    </source>
</evidence>
<evidence type="ECO:0000313" key="6">
    <source>
        <dbReference type="EMBL" id="KFG27439.1"/>
    </source>
</evidence>
<evidence type="ECO:0000256" key="2">
    <source>
        <dbReference type="SAM" id="Coils"/>
    </source>
</evidence>
<dbReference type="STRING" id="944018.H8ZFV3"/>
<proteinExistence type="inferred from homology"/>
<dbReference type="Gene3D" id="3.20.90.10">
    <property type="entry name" value="Tubby Protein, Chain A"/>
    <property type="match status" value="1"/>
</dbReference>
<dbReference type="SUPFAM" id="SSF54518">
    <property type="entry name" value="Tubby C-terminal domain-like"/>
    <property type="match status" value="1"/>
</dbReference>
<dbReference type="EMBL" id="AKIJ01000001">
    <property type="protein sequence ID" value="KFG27439.1"/>
    <property type="molecule type" value="Genomic_DNA"/>
</dbReference>
<keyword evidence="2" id="KW-0175">Coiled coil</keyword>
<feature type="coiled-coil region" evidence="2">
    <location>
        <begin position="182"/>
        <end position="209"/>
    </location>
</feature>
<comment type="similarity">
    <text evidence="1">Belongs to the TUB family.</text>
</comment>
<keyword evidence="3" id="KW-1133">Transmembrane helix</keyword>
<dbReference type="Proteomes" id="UP000054524">
    <property type="component" value="Unassembled WGS sequence"/>
</dbReference>
<keyword evidence="7" id="KW-1185">Reference proteome</keyword>
<organism evidence="5">
    <name type="scientific">Nematocida ausubeli (strain ATCC PRA-371 / ERTm2)</name>
    <name type="common">Nematode killer fungus</name>
    <dbReference type="NCBI Taxonomy" id="1913371"/>
    <lineage>
        <taxon>Eukaryota</taxon>
        <taxon>Fungi</taxon>
        <taxon>Fungi incertae sedis</taxon>
        <taxon>Microsporidia</taxon>
        <taxon>Nematocida</taxon>
    </lineage>
</organism>
<sequence>MTNYSDNIICLFFKIIRFITHIVIGALCCAYFLQNSCRRMEMERDLRAHSNLFEDSSMEVINNQIQDDLNAFSIISPVTTLNHPEIPEISTTSQNKLIKMSNCFFNQVHLLDSSGNIVLTASSGWSGWDIFLPTGEKAGKLTKNITGTKYYLNSSFGNCLIKYFNVYSNAGPRVFHIYADLLIENQKKKESLQDRVRKKSNEYAFLINKPPYFNYESNSYVLNFNGRVTMPSSRNFQVIHPKDTSYITITFGKIAQNEYILDYSYPWTPVQALSIALSSFSWKLGG</sequence>
<feature type="transmembrane region" description="Helical" evidence="3">
    <location>
        <begin position="12"/>
        <end position="33"/>
    </location>
</feature>
<dbReference type="InterPro" id="IPR025659">
    <property type="entry name" value="Tubby-like_C"/>
</dbReference>
<dbReference type="HOGENOM" id="CLU_1147447_0_0_1"/>
<reference evidence="5" key="1">
    <citation type="submission" date="2011-03" db="EMBL/GenBank/DDBJ databases">
        <title>The Genome Sequence of Nematocida sp1 strain ERTm2.</title>
        <authorList>
            <consortium name="The Broad Institute Genome Sequencing Platform"/>
            <consortium name="The Broad Institute Genome Sequencing Center for Infectious Disease"/>
            <person name="Cuomo C."/>
            <person name="Troemel E."/>
            <person name="Young S.K."/>
            <person name="Zeng Q."/>
            <person name="Gargeya S."/>
            <person name="Fitzgerald M."/>
            <person name="Haas B."/>
            <person name="Abouelleil A."/>
            <person name="Alvarado L."/>
            <person name="Arachchi H.M."/>
            <person name="Berlin A."/>
            <person name="Brown A."/>
            <person name="Chapman S.B."/>
            <person name="Chen Z."/>
            <person name="Dunbar C."/>
            <person name="Freedman E."/>
            <person name="Gearin G."/>
            <person name="Gellesch M."/>
            <person name="Goldberg J."/>
            <person name="Griggs A."/>
            <person name="Gujja S."/>
            <person name="Heilman E.R."/>
            <person name="Heiman D."/>
            <person name="Howarth C."/>
            <person name="Larson L."/>
            <person name="Lui A."/>
            <person name="MacDonald P.J.P."/>
            <person name="Mehta T."/>
            <person name="Montmayeur A."/>
            <person name="Murphy C."/>
            <person name="Neiman D."/>
            <person name="Pearson M."/>
            <person name="Priest M."/>
            <person name="Roberts A."/>
            <person name="Saif S."/>
            <person name="Shea T."/>
            <person name="Shenoy N."/>
            <person name="Sisk P."/>
            <person name="Stolte C."/>
            <person name="Sykes S."/>
            <person name="White J."/>
            <person name="Yandava C."/>
            <person name="Wortman J."/>
            <person name="Nusbaum C."/>
            <person name="Birren B."/>
        </authorList>
    </citation>
    <scope>NUCLEOTIDE SEQUENCE</scope>
    <source>
        <strain evidence="5">ERTm2</strain>
    </source>
</reference>
<reference evidence="6 7" key="3">
    <citation type="journal article" date="2014" name="Genome Announc.">
        <title>Genome Sequence of the Microsporidian Species Nematocida sp1 Strain ERTm6 (ATCC PRA-372).</title>
        <authorList>
            <person name="Bakowski M.A."/>
            <person name="Priest M."/>
            <person name="Young S."/>
            <person name="Cuomo C.A."/>
            <person name="Troemel E.R."/>
        </authorList>
    </citation>
    <scope>NUCLEOTIDE SEQUENCE [LARGE SCALE GENOMIC DNA]</scope>
    <source>
        <strain evidence="6 7">ERTm6</strain>
    </source>
</reference>
<keyword evidence="3" id="KW-0812">Transmembrane</keyword>
<dbReference type="PANTHER" id="PTHR16517">
    <property type="entry name" value="TUBBY-RELATED"/>
    <property type="match status" value="1"/>
</dbReference>
<dbReference type="Proteomes" id="UP000005622">
    <property type="component" value="Unassembled WGS sequence"/>
</dbReference>
<reference evidence="6" key="2">
    <citation type="submission" date="2012-10" db="EMBL/GenBank/DDBJ databases">
        <authorList>
            <consortium name="The Broad Institute Genome Sequencing Platform"/>
            <consortium name="The Broad Institute Genome Sequencing Center for Infectious Disease"/>
            <person name="Cuomo C."/>
            <person name="Troemel E."/>
            <person name="Walker B."/>
            <person name="Young S.K."/>
            <person name="Zeng Q."/>
            <person name="Gargeya S."/>
            <person name="Fitzgerald M."/>
            <person name="Haas B."/>
            <person name="Abouelleil A."/>
            <person name="Alvarado L."/>
            <person name="Arachchi H.M."/>
            <person name="Berlin A.M."/>
            <person name="Chapman S.B."/>
            <person name="Goldberg J."/>
            <person name="Griggs A."/>
            <person name="Gujja S."/>
            <person name="Hansen M."/>
            <person name="Howarth C."/>
            <person name="Imamovic A."/>
            <person name="Larimer J."/>
            <person name="McCowan C."/>
            <person name="Murphy C."/>
            <person name="Neiman D."/>
            <person name="Pearson M."/>
            <person name="Priest M."/>
            <person name="Roberts A."/>
            <person name="Saif S."/>
            <person name="Shea T."/>
            <person name="Sisk P."/>
            <person name="Sykes S."/>
            <person name="Wortman J."/>
            <person name="Nusbaum C."/>
            <person name="Birren B."/>
        </authorList>
    </citation>
    <scope>NUCLEOTIDE SEQUENCE</scope>
    <source>
        <strain evidence="6">ERTm6</strain>
    </source>
</reference>
<gene>
    <name evidence="5" type="ORF">NERG_02474</name>
    <name evidence="6" type="ORF">NESG_00518</name>
</gene>
<accession>H8ZFV3</accession>
<evidence type="ECO:0000256" key="3">
    <source>
        <dbReference type="SAM" id="Phobius"/>
    </source>
</evidence>
<dbReference type="Pfam" id="PF01167">
    <property type="entry name" value="Tub"/>
    <property type="match status" value="1"/>
</dbReference>
<feature type="domain" description="Tubby C-terminal" evidence="4">
    <location>
        <begin position="165"/>
        <end position="280"/>
    </location>
</feature>
<dbReference type="EMBL" id="JH604641">
    <property type="protein sequence ID" value="EHY64505.1"/>
    <property type="molecule type" value="Genomic_DNA"/>
</dbReference>
<evidence type="ECO:0000256" key="1">
    <source>
        <dbReference type="ARBA" id="ARBA00007129"/>
    </source>
</evidence>
<protein>
    <submittedName>
        <fullName evidence="5">Tubby protein</fullName>
    </submittedName>
</protein>
<dbReference type="InterPro" id="IPR000007">
    <property type="entry name" value="Tubby_C"/>
</dbReference>
<evidence type="ECO:0000259" key="4">
    <source>
        <dbReference type="Pfam" id="PF01167"/>
    </source>
</evidence>
<name>H8ZFV3_NEMA1</name>
<dbReference type="AlphaFoldDB" id="H8ZFV3"/>